<dbReference type="PROSITE" id="PS50109">
    <property type="entry name" value="HIS_KIN"/>
    <property type="match status" value="1"/>
</dbReference>
<dbReference type="InterPro" id="IPR011006">
    <property type="entry name" value="CheY-like_superfamily"/>
</dbReference>
<dbReference type="Gene3D" id="1.10.287.130">
    <property type="match status" value="1"/>
</dbReference>
<keyword evidence="8" id="KW-0418">Kinase</keyword>
<evidence type="ECO:0000313" key="8">
    <source>
        <dbReference type="EMBL" id="SMC82081.1"/>
    </source>
</evidence>
<dbReference type="GO" id="GO:0000155">
    <property type="term" value="F:phosphorelay sensor kinase activity"/>
    <property type="evidence" value="ECO:0007669"/>
    <property type="project" value="InterPro"/>
</dbReference>
<organism evidence="8 9">
    <name type="scientific">Desulfocicer vacuolatum DSM 3385</name>
    <dbReference type="NCBI Taxonomy" id="1121400"/>
    <lineage>
        <taxon>Bacteria</taxon>
        <taxon>Pseudomonadati</taxon>
        <taxon>Thermodesulfobacteriota</taxon>
        <taxon>Desulfobacteria</taxon>
        <taxon>Desulfobacterales</taxon>
        <taxon>Desulfobacteraceae</taxon>
        <taxon>Desulfocicer</taxon>
    </lineage>
</organism>
<dbReference type="InterPro" id="IPR005467">
    <property type="entry name" value="His_kinase_dom"/>
</dbReference>
<proteinExistence type="predicted"/>
<dbReference type="PANTHER" id="PTHR43547:SF2">
    <property type="entry name" value="HYBRID SIGNAL TRANSDUCTION HISTIDINE KINASE C"/>
    <property type="match status" value="1"/>
</dbReference>
<dbReference type="Pfam" id="PF00072">
    <property type="entry name" value="Response_reg"/>
    <property type="match status" value="2"/>
</dbReference>
<evidence type="ECO:0000259" key="6">
    <source>
        <dbReference type="PROSITE" id="PS50109"/>
    </source>
</evidence>
<dbReference type="PANTHER" id="PTHR43547">
    <property type="entry name" value="TWO-COMPONENT HISTIDINE KINASE"/>
    <property type="match status" value="1"/>
</dbReference>
<accession>A0A1W2CAC4</accession>
<feature type="domain" description="Response regulatory" evidence="7">
    <location>
        <begin position="434"/>
        <end position="550"/>
    </location>
</feature>
<keyword evidence="5" id="KW-0175">Coiled coil</keyword>
<dbReference type="SUPFAM" id="SSF55874">
    <property type="entry name" value="ATPase domain of HSP90 chaperone/DNA topoisomerase II/histidine kinase"/>
    <property type="match status" value="1"/>
</dbReference>
<dbReference type="InterPro" id="IPR003594">
    <property type="entry name" value="HATPase_dom"/>
</dbReference>
<dbReference type="SMART" id="SM00448">
    <property type="entry name" value="REC"/>
    <property type="match status" value="2"/>
</dbReference>
<gene>
    <name evidence="8" type="ORF">SAMN02746065_11131</name>
</gene>
<dbReference type="SMART" id="SM00387">
    <property type="entry name" value="HATPase_c"/>
    <property type="match status" value="1"/>
</dbReference>
<evidence type="ECO:0000256" key="2">
    <source>
        <dbReference type="ARBA" id="ARBA00012438"/>
    </source>
</evidence>
<dbReference type="InterPro" id="IPR003661">
    <property type="entry name" value="HisK_dim/P_dom"/>
</dbReference>
<feature type="modified residue" description="4-aspartylphosphate" evidence="4">
    <location>
        <position position="485"/>
    </location>
</feature>
<evidence type="ECO:0000256" key="5">
    <source>
        <dbReference type="SAM" id="Coils"/>
    </source>
</evidence>
<keyword evidence="8" id="KW-0808">Transferase</keyword>
<dbReference type="Pfam" id="PF02518">
    <property type="entry name" value="HATPase_c"/>
    <property type="match status" value="1"/>
</dbReference>
<feature type="domain" description="Response regulatory" evidence="7">
    <location>
        <begin position="3"/>
        <end position="122"/>
    </location>
</feature>
<dbReference type="SUPFAM" id="SSF52172">
    <property type="entry name" value="CheY-like"/>
    <property type="match status" value="2"/>
</dbReference>
<dbReference type="Gene3D" id="3.40.50.2300">
    <property type="match status" value="2"/>
</dbReference>
<dbReference type="OrthoDB" id="5487437at2"/>
<evidence type="ECO:0000256" key="3">
    <source>
        <dbReference type="ARBA" id="ARBA00022553"/>
    </source>
</evidence>
<evidence type="ECO:0000259" key="7">
    <source>
        <dbReference type="PROSITE" id="PS50110"/>
    </source>
</evidence>
<comment type="catalytic activity">
    <reaction evidence="1">
        <text>ATP + protein L-histidine = ADP + protein N-phospho-L-histidine.</text>
        <dbReference type="EC" id="2.7.13.3"/>
    </reaction>
</comment>
<dbReference type="EC" id="2.7.13.3" evidence="2"/>
<keyword evidence="9" id="KW-1185">Reference proteome</keyword>
<sequence length="553" mass="61522">MSKILAIDDKPDNLISISALLKIMLSNCEVITATSGPEGIFKAETLLPDTILLDIKMPDMDGYEVCRQLKKNDRTKHIPIIMISAIRTDSKDLAKGLETGADAYLAKPIDEYVLTAQVKTALRVKAAEDILRSQKQDLEKIVQERTAELLQSNRQLRKEISEHQREKEKNKALESQLRQSQKMEAIGTLAGGIAHDFNNILFPIFGYTQMLLEDAPLQGDLRHGLNQIMAGAERARDLVQQILTVSRQQEQTTRPLKPHLVIKEVLNLMHASLPSTIKICQDINTSCGMIMADPTQVHQITMNLITNAFQAMGETGGELFVTLKPIKLTDNELNIPSMAPGEYICLTVKDSGPGMDKSMQERIFDPYFTTKKKGRGTGLGLSIVNGIVQSHGGYIELFSRPGQGAEFKIYLPTIKDPAGNCEKKKLKLQRGNEQILLVDDQESTINVEKQMLEHLGYAISAYTDPGEALKHFSEHPEAFDLVITDLTMPDMTGDKLAVELMKIQKDIRVILNTGFSESMTREKAKKLGIKALLMKPVSMETLASSLRSVLDNK</sequence>
<dbReference type="InterPro" id="IPR036097">
    <property type="entry name" value="HisK_dim/P_sf"/>
</dbReference>
<dbReference type="EMBL" id="FWXY01000011">
    <property type="protein sequence ID" value="SMC82081.1"/>
    <property type="molecule type" value="Genomic_DNA"/>
</dbReference>
<dbReference type="InterPro" id="IPR004358">
    <property type="entry name" value="Sig_transdc_His_kin-like_C"/>
</dbReference>
<dbReference type="PROSITE" id="PS50110">
    <property type="entry name" value="RESPONSE_REGULATORY"/>
    <property type="match status" value="2"/>
</dbReference>
<dbReference type="InterPro" id="IPR036890">
    <property type="entry name" value="HATPase_C_sf"/>
</dbReference>
<keyword evidence="3 4" id="KW-0597">Phosphoprotein</keyword>
<evidence type="ECO:0000256" key="4">
    <source>
        <dbReference type="PROSITE-ProRule" id="PRU00169"/>
    </source>
</evidence>
<dbReference type="CDD" id="cd00082">
    <property type="entry name" value="HisKA"/>
    <property type="match status" value="1"/>
</dbReference>
<dbReference type="PRINTS" id="PR00344">
    <property type="entry name" value="BCTRLSENSOR"/>
</dbReference>
<feature type="coiled-coil region" evidence="5">
    <location>
        <begin position="124"/>
        <end position="183"/>
    </location>
</feature>
<feature type="domain" description="Histidine kinase" evidence="6">
    <location>
        <begin position="192"/>
        <end position="415"/>
    </location>
</feature>
<dbReference type="Pfam" id="PF00512">
    <property type="entry name" value="HisKA"/>
    <property type="match status" value="1"/>
</dbReference>
<feature type="modified residue" description="4-aspartylphosphate" evidence="4">
    <location>
        <position position="54"/>
    </location>
</feature>
<protein>
    <recommendedName>
        <fullName evidence="2">histidine kinase</fullName>
        <ecNumber evidence="2">2.7.13.3</ecNumber>
    </recommendedName>
</protein>
<dbReference type="Proteomes" id="UP000192418">
    <property type="component" value="Unassembled WGS sequence"/>
</dbReference>
<dbReference type="STRING" id="1121400.SAMN02746065_11131"/>
<dbReference type="AlphaFoldDB" id="A0A1W2CAC4"/>
<dbReference type="SMART" id="SM00388">
    <property type="entry name" value="HisKA"/>
    <property type="match status" value="1"/>
</dbReference>
<evidence type="ECO:0000256" key="1">
    <source>
        <dbReference type="ARBA" id="ARBA00000085"/>
    </source>
</evidence>
<dbReference type="InterPro" id="IPR001789">
    <property type="entry name" value="Sig_transdc_resp-reg_receiver"/>
</dbReference>
<reference evidence="8 9" key="1">
    <citation type="submission" date="2017-04" db="EMBL/GenBank/DDBJ databases">
        <authorList>
            <person name="Afonso C.L."/>
            <person name="Miller P.J."/>
            <person name="Scott M.A."/>
            <person name="Spackman E."/>
            <person name="Goraichik I."/>
            <person name="Dimitrov K.M."/>
            <person name="Suarez D.L."/>
            <person name="Swayne D.E."/>
        </authorList>
    </citation>
    <scope>NUCLEOTIDE SEQUENCE [LARGE SCALE GENOMIC DNA]</scope>
    <source>
        <strain evidence="8 9">DSM 3385</strain>
    </source>
</reference>
<dbReference type="SUPFAM" id="SSF47384">
    <property type="entry name" value="Homodimeric domain of signal transducing histidine kinase"/>
    <property type="match status" value="1"/>
</dbReference>
<evidence type="ECO:0000313" key="9">
    <source>
        <dbReference type="Proteomes" id="UP000192418"/>
    </source>
</evidence>
<dbReference type="Gene3D" id="3.30.565.10">
    <property type="entry name" value="Histidine kinase-like ATPase, C-terminal domain"/>
    <property type="match status" value="1"/>
</dbReference>
<name>A0A1W2CAC4_9BACT</name>
<dbReference type="RefSeq" id="WP_084069448.1">
    <property type="nucleotide sequence ID" value="NZ_FWXY01000011.1"/>
</dbReference>